<evidence type="ECO:0000259" key="2">
    <source>
        <dbReference type="Pfam" id="PF01266"/>
    </source>
</evidence>
<dbReference type="InterPro" id="IPR006076">
    <property type="entry name" value="FAD-dep_OxRdtase"/>
</dbReference>
<dbReference type="GO" id="GO:0005737">
    <property type="term" value="C:cytoplasm"/>
    <property type="evidence" value="ECO:0007669"/>
    <property type="project" value="TreeGrafter"/>
</dbReference>
<dbReference type="GO" id="GO:0055130">
    <property type="term" value="P:D-alanine catabolic process"/>
    <property type="evidence" value="ECO:0007669"/>
    <property type="project" value="TreeGrafter"/>
</dbReference>
<reference evidence="3" key="1">
    <citation type="submission" date="2014-06" db="EMBL/GenBank/DDBJ databases">
        <title>Key roles for freshwater Actinobacteria revealed by deep metagenomic sequencing.</title>
        <authorList>
            <person name="Ghai R."/>
            <person name="Mizuno C.M."/>
            <person name="Picazo A."/>
            <person name="Camacho A."/>
            <person name="Rodriguez-Valera F."/>
        </authorList>
    </citation>
    <scope>NUCLEOTIDE SEQUENCE</scope>
</reference>
<proteinExistence type="inferred from homology"/>
<name>A0A094SRG6_9ZZZZ</name>
<dbReference type="Gene3D" id="3.30.9.10">
    <property type="entry name" value="D-Amino Acid Oxidase, subunit A, domain 2"/>
    <property type="match status" value="1"/>
</dbReference>
<comment type="caution">
    <text evidence="3">The sequence shown here is derived from an EMBL/GenBank/DDBJ whole genome shotgun (WGS) entry which is preliminary data.</text>
</comment>
<dbReference type="SUPFAM" id="SSF51905">
    <property type="entry name" value="FAD/NAD(P)-binding domain"/>
    <property type="match status" value="1"/>
</dbReference>
<evidence type="ECO:0000256" key="1">
    <source>
        <dbReference type="ARBA" id="ARBA00009410"/>
    </source>
</evidence>
<gene>
    <name evidence="3" type="ORF">GM51_2440</name>
</gene>
<dbReference type="PANTHER" id="PTHR13847:SF280">
    <property type="entry name" value="D-AMINO ACID DEHYDROGENASE"/>
    <property type="match status" value="1"/>
</dbReference>
<protein>
    <recommendedName>
        <fullName evidence="2">FAD dependent oxidoreductase domain-containing protein</fullName>
    </recommendedName>
</protein>
<dbReference type="PANTHER" id="PTHR13847">
    <property type="entry name" value="SARCOSINE DEHYDROGENASE-RELATED"/>
    <property type="match status" value="1"/>
</dbReference>
<dbReference type="GO" id="GO:0005886">
    <property type="term" value="C:plasma membrane"/>
    <property type="evidence" value="ECO:0007669"/>
    <property type="project" value="TreeGrafter"/>
</dbReference>
<sequence length="419" mass="45231">MRTIVVGGGVVGVTTAYYLFKEGHEVVVVDKATKVGAEATAVNAGLIAPGHCFAWASPAAPKMLVKSLFGEKTSIRVKPTLNPRFLWWGLQFMRECTSERAAINTLAKMHLCDYSQTKLDEIALAEGIDYQGVDKGLLYLYRDAAELELGMGKMKLLTDNGQKLEQLDMKGLAAVDPAFGNATVQLAGAIHAPNDGSGNSELFTRKLTELLISKGVEFKLGVTAKSFVADGDRITGLQTDQGVMTADNYVLAMGVWSPKLSRTVGQDLPVYPAKGFSMTFDLKDKSKAPELGGVDEKTLVAWSPMGDQLRMSSTAQFSGFDRSHKPEDFAAIRSTAKELWPDAADWDGGSMTAGLRPMTPDGPPIIGKGKKHKNLYYNTGHGHMGWTMASGSSAAIVDIIAGRTPEIAMDPFVVRTYRK</sequence>
<dbReference type="EMBL" id="JNSL01000008">
    <property type="protein sequence ID" value="KGA21338.1"/>
    <property type="molecule type" value="Genomic_DNA"/>
</dbReference>
<dbReference type="Pfam" id="PF01266">
    <property type="entry name" value="DAO"/>
    <property type="match status" value="1"/>
</dbReference>
<accession>A0A094SRG6</accession>
<dbReference type="AlphaFoldDB" id="A0A094SRG6"/>
<comment type="similarity">
    <text evidence="1">Belongs to the DadA oxidoreductase family.</text>
</comment>
<organism evidence="3">
    <name type="scientific">freshwater metagenome</name>
    <dbReference type="NCBI Taxonomy" id="449393"/>
    <lineage>
        <taxon>unclassified sequences</taxon>
        <taxon>metagenomes</taxon>
        <taxon>ecological metagenomes</taxon>
    </lineage>
</organism>
<dbReference type="SUPFAM" id="SSF54373">
    <property type="entry name" value="FAD-linked reductases, C-terminal domain"/>
    <property type="match status" value="1"/>
</dbReference>
<dbReference type="InterPro" id="IPR036188">
    <property type="entry name" value="FAD/NAD-bd_sf"/>
</dbReference>
<feature type="domain" description="FAD dependent oxidoreductase" evidence="2">
    <location>
        <begin position="3"/>
        <end position="398"/>
    </location>
</feature>
<dbReference type="NCBIfam" id="NF001933">
    <property type="entry name" value="PRK00711.1"/>
    <property type="match status" value="1"/>
</dbReference>
<dbReference type="GO" id="GO:0008718">
    <property type="term" value="F:D-amino-acid dehydrogenase activity"/>
    <property type="evidence" value="ECO:0007669"/>
    <property type="project" value="TreeGrafter"/>
</dbReference>
<dbReference type="Gene3D" id="3.50.50.60">
    <property type="entry name" value="FAD/NAD(P)-binding domain"/>
    <property type="match status" value="2"/>
</dbReference>
<evidence type="ECO:0000313" key="3">
    <source>
        <dbReference type="EMBL" id="KGA21338.1"/>
    </source>
</evidence>